<evidence type="ECO:0000256" key="7">
    <source>
        <dbReference type="ARBA" id="ARBA00061376"/>
    </source>
</evidence>
<keyword evidence="4" id="KW-0663">Pyridoxal phosphate</keyword>
<protein>
    <submittedName>
        <fullName evidence="9">C47e165d-8239-4f94-9314-97366bb829c8</fullName>
    </submittedName>
</protein>
<dbReference type="GO" id="GO:0016491">
    <property type="term" value="F:oxidoreductase activity"/>
    <property type="evidence" value="ECO:0007669"/>
    <property type="project" value="UniProtKB-KW"/>
</dbReference>
<keyword evidence="3" id="KW-0274">FAD</keyword>
<evidence type="ECO:0000256" key="4">
    <source>
        <dbReference type="ARBA" id="ARBA00022898"/>
    </source>
</evidence>
<dbReference type="InterPro" id="IPR015422">
    <property type="entry name" value="PyrdxlP-dep_Trfase_small"/>
</dbReference>
<evidence type="ECO:0000259" key="8">
    <source>
        <dbReference type="Pfam" id="PF01494"/>
    </source>
</evidence>
<dbReference type="InterPro" id="IPR000277">
    <property type="entry name" value="Cys/Met-Metab_PyrdxlP-dep_enz"/>
</dbReference>
<sequence>MATIAAPEDLPLGISLPPGNPHGVSVHLPKWADTVGWASREPRVLNAMKTGYPRFFIPRVVDRLAMQLLDMQQRSAGETGDREKGTTKLAIVLDSVGHAQACRKTLPAWSDPASKRFSAADIGVYVVSWEGRITPVEAVDGVPGDGDIESAVTVGNEDIVLVTYPAELAAEAKAFWQHTGFGISSRRATHWLEHAPFLSTAPPDPGSMPAPAEIARQAEQARSTLKSRIAAGQSSAEDNLEVSPSDVFLFPTGMTAIAEIAAAIKSLRRATPDNPYRVAVFGFLYVDTYKVLHRVLGFEPTLFHATADAITALEAMLNPSAPSPTIPSNPLLQAPDLARLRALATRHAIPLVVDDTVGTHAALRLLAACDVACTSLTKMFSGACDVMGGAAVLNPRGWGNWFWADVVRMEANSRDFAARVRAASGNAARVADMLRRSGCVREVFYPQGSPTQAMYDRFRREGGGYGFLLSVRFAAPARAVAFYDALDVAKGPSLGTNFTLCCAYTLLAHYRELEWAAEYGVVEDLVRISVGLEEWAWLEERVGRALRAAEGWCLVDRETTPRDRNWGITLSWALPLLEGLLPPELVPQLQACQPDVSLSVASAGEQGVLIRDGATGATKIRVRYPGGIRRMQIQKTKRVLAAGLRLKRGKRLVSLSYGGDNDDSRATVTAHFADGTAETGTVVVGADGGASQVRRCLLGEAAAAQEVLPYAFMNFPFRLPADRARWLDAVMNPSVDVAPHPKGMYMGLFLLDKPDLDRPETWLFYLLVTWPIATREDEENTGNRLERLRAHMDGWADPYRSVVQWLADDVAIGTDQLRIWHPKPWDNRGGRVTLAGDAAHSMTFHRGQGGNLAIKDADEFVKRMVEVQEGRRSLKAAMDEYDRGVVERGQEVEISKQQAAAFHDYANFDSSPVFKMGIKPAGS</sequence>
<dbReference type="Pfam" id="PF01494">
    <property type="entry name" value="FAD_binding_3"/>
    <property type="match status" value="1"/>
</dbReference>
<dbReference type="Gene3D" id="3.90.1150.10">
    <property type="entry name" value="Aspartate Aminotransferase, domain 1"/>
    <property type="match status" value="1"/>
</dbReference>
<dbReference type="GO" id="GO:0003962">
    <property type="term" value="F:cystathionine gamma-synthase activity"/>
    <property type="evidence" value="ECO:0007669"/>
    <property type="project" value="TreeGrafter"/>
</dbReference>
<dbReference type="Gene3D" id="3.50.50.60">
    <property type="entry name" value="FAD/NAD(P)-binding domain"/>
    <property type="match status" value="1"/>
</dbReference>
<dbReference type="EMBL" id="OUUZ01000015">
    <property type="protein sequence ID" value="SPQ25683.1"/>
    <property type="molecule type" value="Genomic_DNA"/>
</dbReference>
<comment type="pathway">
    <text evidence="6">Amino-acid biosynthesis; L-methionine biosynthesis via de novo pathway.</text>
</comment>
<comment type="cofactor">
    <cofactor evidence="1">
        <name>pyridoxal 5'-phosphate</name>
        <dbReference type="ChEBI" id="CHEBI:597326"/>
    </cofactor>
</comment>
<dbReference type="GO" id="GO:0030170">
    <property type="term" value="F:pyridoxal phosphate binding"/>
    <property type="evidence" value="ECO:0007669"/>
    <property type="project" value="InterPro"/>
</dbReference>
<accession>A0A3S4D8I8</accession>
<dbReference type="PRINTS" id="PR00420">
    <property type="entry name" value="RNGMNOXGNASE"/>
</dbReference>
<evidence type="ECO:0000256" key="6">
    <source>
        <dbReference type="ARBA" id="ARBA00034478"/>
    </source>
</evidence>
<dbReference type="FunFam" id="3.90.1150.10:FF:000063">
    <property type="entry name" value="Probable cystathionine gamma-synthase"/>
    <property type="match status" value="1"/>
</dbReference>
<evidence type="ECO:0000256" key="2">
    <source>
        <dbReference type="ARBA" id="ARBA00022630"/>
    </source>
</evidence>
<dbReference type="InterPro" id="IPR002938">
    <property type="entry name" value="FAD-bd"/>
</dbReference>
<dbReference type="GO" id="GO:0071949">
    <property type="term" value="F:FAD binding"/>
    <property type="evidence" value="ECO:0007669"/>
    <property type="project" value="InterPro"/>
</dbReference>
<dbReference type="SUPFAM" id="SSF51905">
    <property type="entry name" value="FAD/NAD(P)-binding domain"/>
    <property type="match status" value="1"/>
</dbReference>
<dbReference type="PANTHER" id="PTHR42699">
    <property type="match status" value="1"/>
</dbReference>
<dbReference type="SUPFAM" id="SSF53383">
    <property type="entry name" value="PLP-dependent transferases"/>
    <property type="match status" value="1"/>
</dbReference>
<evidence type="ECO:0000256" key="3">
    <source>
        <dbReference type="ARBA" id="ARBA00022827"/>
    </source>
</evidence>
<dbReference type="AlphaFoldDB" id="A0A3S4D8I8"/>
<dbReference type="GO" id="GO:0019346">
    <property type="term" value="P:transsulfuration"/>
    <property type="evidence" value="ECO:0007669"/>
    <property type="project" value="InterPro"/>
</dbReference>
<dbReference type="Gene3D" id="3.40.640.10">
    <property type="entry name" value="Type I PLP-dependent aspartate aminotransferase-like (Major domain)"/>
    <property type="match status" value="1"/>
</dbReference>
<name>A0A3S4D8I8_9PEZI</name>
<dbReference type="PANTHER" id="PTHR42699:SF1">
    <property type="entry name" value="CYSTATHIONINE GAMMA-SYNTHASE-RELATED"/>
    <property type="match status" value="1"/>
</dbReference>
<evidence type="ECO:0000313" key="10">
    <source>
        <dbReference type="Proteomes" id="UP000289323"/>
    </source>
</evidence>
<comment type="similarity">
    <text evidence="7">Belongs to the trans-sulfuration enzymes family. MET7 subfamily.</text>
</comment>
<dbReference type="InterPro" id="IPR015424">
    <property type="entry name" value="PyrdxlP-dep_Trfase"/>
</dbReference>
<evidence type="ECO:0000256" key="5">
    <source>
        <dbReference type="ARBA" id="ARBA00023002"/>
    </source>
</evidence>
<dbReference type="Pfam" id="PF01053">
    <property type="entry name" value="Cys_Met_Meta_PP"/>
    <property type="match status" value="1"/>
</dbReference>
<organism evidence="9 10">
    <name type="scientific">Thermothielavioides terrestris</name>
    <dbReference type="NCBI Taxonomy" id="2587410"/>
    <lineage>
        <taxon>Eukaryota</taxon>
        <taxon>Fungi</taxon>
        <taxon>Dikarya</taxon>
        <taxon>Ascomycota</taxon>
        <taxon>Pezizomycotina</taxon>
        <taxon>Sordariomycetes</taxon>
        <taxon>Sordariomycetidae</taxon>
        <taxon>Sordariales</taxon>
        <taxon>Chaetomiaceae</taxon>
        <taxon>Thermothielavioides</taxon>
    </lineage>
</organism>
<reference evidence="9 10" key="1">
    <citation type="submission" date="2018-04" db="EMBL/GenBank/DDBJ databases">
        <authorList>
            <person name="Huttner S."/>
            <person name="Dainat J."/>
        </authorList>
    </citation>
    <scope>NUCLEOTIDE SEQUENCE [LARGE SCALE GENOMIC DNA]</scope>
</reference>
<dbReference type="InterPro" id="IPR036188">
    <property type="entry name" value="FAD/NAD-bd_sf"/>
</dbReference>
<gene>
    <name evidence="9" type="ORF">TT172_LOCUS8102</name>
</gene>
<keyword evidence="2" id="KW-0285">Flavoprotein</keyword>
<dbReference type="Proteomes" id="UP000289323">
    <property type="component" value="Unassembled WGS sequence"/>
</dbReference>
<feature type="domain" description="FAD-binding" evidence="8">
    <location>
        <begin position="642"/>
        <end position="890"/>
    </location>
</feature>
<dbReference type="InterPro" id="IPR015421">
    <property type="entry name" value="PyrdxlP-dep_Trfase_major"/>
</dbReference>
<keyword evidence="5" id="KW-0560">Oxidoreductase</keyword>
<evidence type="ECO:0000256" key="1">
    <source>
        <dbReference type="ARBA" id="ARBA00001933"/>
    </source>
</evidence>
<proteinExistence type="inferred from homology"/>
<dbReference type="InterPro" id="IPR051750">
    <property type="entry name" value="Trans-sulfuration_enzymes"/>
</dbReference>
<evidence type="ECO:0000313" key="9">
    <source>
        <dbReference type="EMBL" id="SPQ25683.1"/>
    </source>
</evidence>